<feature type="domain" description="C3H1-type" evidence="3">
    <location>
        <begin position="138"/>
        <end position="166"/>
    </location>
</feature>
<reference evidence="4" key="1">
    <citation type="submission" date="2021-02" db="EMBL/GenBank/DDBJ databases">
        <authorList>
            <person name="Dougan E. K."/>
            <person name="Rhodes N."/>
            <person name="Thang M."/>
            <person name="Chan C."/>
        </authorList>
    </citation>
    <scope>NUCLEOTIDE SEQUENCE</scope>
</reference>
<evidence type="ECO:0000256" key="1">
    <source>
        <dbReference type="PROSITE-ProRule" id="PRU00723"/>
    </source>
</evidence>
<feature type="compositionally biased region" description="Acidic residues" evidence="2">
    <location>
        <begin position="91"/>
        <end position="101"/>
    </location>
</feature>
<dbReference type="Proteomes" id="UP000604046">
    <property type="component" value="Unassembled WGS sequence"/>
</dbReference>
<evidence type="ECO:0000313" key="5">
    <source>
        <dbReference type="Proteomes" id="UP000604046"/>
    </source>
</evidence>
<evidence type="ECO:0000313" key="4">
    <source>
        <dbReference type="EMBL" id="CAE7423636.1"/>
    </source>
</evidence>
<dbReference type="PROSITE" id="PS50103">
    <property type="entry name" value="ZF_C3H1"/>
    <property type="match status" value="1"/>
</dbReference>
<dbReference type="GO" id="GO:0008270">
    <property type="term" value="F:zinc ion binding"/>
    <property type="evidence" value="ECO:0007669"/>
    <property type="project" value="UniProtKB-KW"/>
</dbReference>
<evidence type="ECO:0000256" key="2">
    <source>
        <dbReference type="SAM" id="MobiDB-lite"/>
    </source>
</evidence>
<keyword evidence="5" id="KW-1185">Reference proteome</keyword>
<proteinExistence type="predicted"/>
<dbReference type="OrthoDB" id="446665at2759"/>
<organism evidence="4 5">
    <name type="scientific">Symbiodinium natans</name>
    <dbReference type="NCBI Taxonomy" id="878477"/>
    <lineage>
        <taxon>Eukaryota</taxon>
        <taxon>Sar</taxon>
        <taxon>Alveolata</taxon>
        <taxon>Dinophyceae</taxon>
        <taxon>Suessiales</taxon>
        <taxon>Symbiodiniaceae</taxon>
        <taxon>Symbiodinium</taxon>
    </lineage>
</organism>
<comment type="caution">
    <text evidence="4">The sequence shown here is derived from an EMBL/GenBank/DDBJ whole genome shotgun (WGS) entry which is preliminary data.</text>
</comment>
<accession>A0A812R704</accession>
<sequence length="176" mass="19502">MQGQLMYRGTFIHFEPDEPEVDCRSSKMRSCSVPPGCCEDCEALEHDWKKKNIALKKYVGSLLACRQATTPRDREPQEAQPEAGELPCQCLDEDSSPEADAPEMPSRGEIPCRNLVEASSREADVPEMPSQGSLGHPGTCRRPCVHIAKAGWCPRGAACDFCHLPHAHERKWRGGT</sequence>
<dbReference type="EMBL" id="CAJNDS010002306">
    <property type="protein sequence ID" value="CAE7423636.1"/>
    <property type="molecule type" value="Genomic_DNA"/>
</dbReference>
<name>A0A812R704_9DINO</name>
<gene>
    <name evidence="4" type="ORF">SNAT2548_LOCUS23043</name>
</gene>
<feature type="zinc finger region" description="C3H1-type" evidence="1">
    <location>
        <begin position="138"/>
        <end position="166"/>
    </location>
</feature>
<dbReference type="AlphaFoldDB" id="A0A812R704"/>
<keyword evidence="1" id="KW-0479">Metal-binding</keyword>
<keyword evidence="1" id="KW-0863">Zinc-finger</keyword>
<keyword evidence="1" id="KW-0862">Zinc</keyword>
<protein>
    <recommendedName>
        <fullName evidence="3">C3H1-type domain-containing protein</fullName>
    </recommendedName>
</protein>
<dbReference type="InterPro" id="IPR000571">
    <property type="entry name" value="Znf_CCCH"/>
</dbReference>
<evidence type="ECO:0000259" key="3">
    <source>
        <dbReference type="PROSITE" id="PS50103"/>
    </source>
</evidence>
<feature type="region of interest" description="Disordered" evidence="2">
    <location>
        <begin position="68"/>
        <end position="109"/>
    </location>
</feature>